<gene>
    <name evidence="1" type="ORF">PSON_ATCC_30995.1.T0260167</name>
</gene>
<evidence type="ECO:0000313" key="1">
    <source>
        <dbReference type="EMBL" id="CAD8070002.1"/>
    </source>
</evidence>
<organism evidence="1 2">
    <name type="scientific">Paramecium sonneborni</name>
    <dbReference type="NCBI Taxonomy" id="65129"/>
    <lineage>
        <taxon>Eukaryota</taxon>
        <taxon>Sar</taxon>
        <taxon>Alveolata</taxon>
        <taxon>Ciliophora</taxon>
        <taxon>Intramacronucleata</taxon>
        <taxon>Oligohymenophorea</taxon>
        <taxon>Peniculida</taxon>
        <taxon>Parameciidae</taxon>
        <taxon>Paramecium</taxon>
    </lineage>
</organism>
<dbReference type="EMBL" id="CAJJDN010000026">
    <property type="protein sequence ID" value="CAD8070002.1"/>
    <property type="molecule type" value="Genomic_DNA"/>
</dbReference>
<accession>A0A8S1LUQ4</accession>
<dbReference type="Proteomes" id="UP000692954">
    <property type="component" value="Unassembled WGS sequence"/>
</dbReference>
<sequence length="37" mass="4372">MGLIRERELLSVGSKIKFLMILDLEIKQRNLIKNTEE</sequence>
<protein>
    <submittedName>
        <fullName evidence="1">Uncharacterized protein</fullName>
    </submittedName>
</protein>
<name>A0A8S1LUQ4_9CILI</name>
<proteinExistence type="predicted"/>
<dbReference type="AlphaFoldDB" id="A0A8S1LUQ4"/>
<comment type="caution">
    <text evidence="1">The sequence shown here is derived from an EMBL/GenBank/DDBJ whole genome shotgun (WGS) entry which is preliminary data.</text>
</comment>
<evidence type="ECO:0000313" key="2">
    <source>
        <dbReference type="Proteomes" id="UP000692954"/>
    </source>
</evidence>
<reference evidence="1" key="1">
    <citation type="submission" date="2021-01" db="EMBL/GenBank/DDBJ databases">
        <authorList>
            <consortium name="Genoscope - CEA"/>
            <person name="William W."/>
        </authorList>
    </citation>
    <scope>NUCLEOTIDE SEQUENCE</scope>
</reference>
<keyword evidence="2" id="KW-1185">Reference proteome</keyword>